<comment type="similarity">
    <text evidence="1">Belongs to the LysR transcriptional regulatory family.</text>
</comment>
<evidence type="ECO:0000256" key="2">
    <source>
        <dbReference type="ARBA" id="ARBA00023015"/>
    </source>
</evidence>
<feature type="domain" description="HTH lysR-type" evidence="5">
    <location>
        <begin position="23"/>
        <end position="80"/>
    </location>
</feature>
<dbReference type="EMBL" id="SGXG01000001">
    <property type="protein sequence ID" value="RZS96330.1"/>
    <property type="molecule type" value="Genomic_DNA"/>
</dbReference>
<dbReference type="PANTHER" id="PTHR30346">
    <property type="entry name" value="TRANSCRIPTIONAL DUAL REGULATOR HCAR-RELATED"/>
    <property type="match status" value="1"/>
</dbReference>
<dbReference type="Gene3D" id="1.10.10.10">
    <property type="entry name" value="Winged helix-like DNA-binding domain superfamily/Winged helix DNA-binding domain"/>
    <property type="match status" value="1"/>
</dbReference>
<accession>A0A4Q7P9W9</accession>
<dbReference type="PROSITE" id="PS50931">
    <property type="entry name" value="HTH_LYSR"/>
    <property type="match status" value="1"/>
</dbReference>
<name>A0A4Q7P9W9_9BACT</name>
<protein>
    <submittedName>
        <fullName evidence="6">DNA-binding transcriptional LysR family regulator</fullName>
    </submittedName>
</protein>
<proteinExistence type="inferred from homology"/>
<dbReference type="GO" id="GO:0032993">
    <property type="term" value="C:protein-DNA complex"/>
    <property type="evidence" value="ECO:0007669"/>
    <property type="project" value="TreeGrafter"/>
</dbReference>
<keyword evidence="7" id="KW-1185">Reference proteome</keyword>
<dbReference type="FunFam" id="1.10.10.10:FF:000001">
    <property type="entry name" value="LysR family transcriptional regulator"/>
    <property type="match status" value="1"/>
</dbReference>
<evidence type="ECO:0000313" key="6">
    <source>
        <dbReference type="EMBL" id="RZS96330.1"/>
    </source>
</evidence>
<keyword evidence="2" id="KW-0805">Transcription regulation</keyword>
<evidence type="ECO:0000256" key="3">
    <source>
        <dbReference type="ARBA" id="ARBA00023125"/>
    </source>
</evidence>
<gene>
    <name evidence="6" type="ORF">BC751_1899</name>
</gene>
<dbReference type="InterPro" id="IPR036388">
    <property type="entry name" value="WH-like_DNA-bd_sf"/>
</dbReference>
<dbReference type="AlphaFoldDB" id="A0A4Q7P9W9"/>
<evidence type="ECO:0000256" key="1">
    <source>
        <dbReference type="ARBA" id="ARBA00009437"/>
    </source>
</evidence>
<dbReference type="PRINTS" id="PR00039">
    <property type="entry name" value="HTHLYSR"/>
</dbReference>
<dbReference type="SUPFAM" id="SSF46785">
    <property type="entry name" value="Winged helix' DNA-binding domain"/>
    <property type="match status" value="1"/>
</dbReference>
<organism evidence="6 7">
    <name type="scientific">Cecembia calidifontis</name>
    <dbReference type="NCBI Taxonomy" id="1187080"/>
    <lineage>
        <taxon>Bacteria</taxon>
        <taxon>Pseudomonadati</taxon>
        <taxon>Bacteroidota</taxon>
        <taxon>Cytophagia</taxon>
        <taxon>Cytophagales</taxon>
        <taxon>Cyclobacteriaceae</taxon>
        <taxon>Cecembia</taxon>
    </lineage>
</organism>
<sequence>MAKSNNLCAFVPLWHQKLWILNIELRHLEYFRAVAEELNFGRAAERLFISQPGLSRQIKQMEEILEVQLFERTKRKVELTAAGQFLKAEVDYIFNHLELTKTQLKEIAAGNIGELRVGFLGSAAHTVIPELLVKISQTFPGIKTSLEELSNAIQIEMLEKDKLDLGFVRLARVPESLEMKMVHQDTFSVVLPREHPLSEHEFKHIGQLKEENFILFSQDYSSIYYDKIMSICEDKGFTPHITHKSVHALTIFKLVEAGLGVAIVPTSLKQGYDLKVKFFELDKIKQKTELFAVWKKGNRNAALGKVLGLI</sequence>
<keyword evidence="3 6" id="KW-0238">DNA-binding</keyword>
<reference evidence="6 7" key="1">
    <citation type="submission" date="2019-02" db="EMBL/GenBank/DDBJ databases">
        <title>Genomic Encyclopedia of Archaeal and Bacterial Type Strains, Phase II (KMG-II): from individual species to whole genera.</title>
        <authorList>
            <person name="Goeker M."/>
        </authorList>
    </citation>
    <scope>NUCLEOTIDE SEQUENCE [LARGE SCALE GENOMIC DNA]</scope>
    <source>
        <strain evidence="6 7">DSM 21411</strain>
    </source>
</reference>
<dbReference type="GO" id="GO:0003677">
    <property type="term" value="F:DNA binding"/>
    <property type="evidence" value="ECO:0007669"/>
    <property type="project" value="UniProtKB-KW"/>
</dbReference>
<dbReference type="InterPro" id="IPR005119">
    <property type="entry name" value="LysR_subst-bd"/>
</dbReference>
<keyword evidence="4" id="KW-0804">Transcription</keyword>
<comment type="caution">
    <text evidence="6">The sequence shown here is derived from an EMBL/GenBank/DDBJ whole genome shotgun (WGS) entry which is preliminary data.</text>
</comment>
<evidence type="ECO:0000256" key="4">
    <source>
        <dbReference type="ARBA" id="ARBA00023163"/>
    </source>
</evidence>
<evidence type="ECO:0000259" key="5">
    <source>
        <dbReference type="PROSITE" id="PS50931"/>
    </source>
</evidence>
<dbReference type="GO" id="GO:0003700">
    <property type="term" value="F:DNA-binding transcription factor activity"/>
    <property type="evidence" value="ECO:0007669"/>
    <property type="project" value="InterPro"/>
</dbReference>
<dbReference type="Gene3D" id="3.40.190.10">
    <property type="entry name" value="Periplasmic binding protein-like II"/>
    <property type="match status" value="2"/>
</dbReference>
<dbReference type="Pfam" id="PF03466">
    <property type="entry name" value="LysR_substrate"/>
    <property type="match status" value="1"/>
</dbReference>
<dbReference type="SUPFAM" id="SSF53850">
    <property type="entry name" value="Periplasmic binding protein-like II"/>
    <property type="match status" value="1"/>
</dbReference>
<evidence type="ECO:0000313" key="7">
    <source>
        <dbReference type="Proteomes" id="UP000292209"/>
    </source>
</evidence>
<dbReference type="Pfam" id="PF00126">
    <property type="entry name" value="HTH_1"/>
    <property type="match status" value="1"/>
</dbReference>
<dbReference type="PANTHER" id="PTHR30346:SF0">
    <property type="entry name" value="HCA OPERON TRANSCRIPTIONAL ACTIVATOR HCAR"/>
    <property type="match status" value="1"/>
</dbReference>
<dbReference type="Proteomes" id="UP000292209">
    <property type="component" value="Unassembled WGS sequence"/>
</dbReference>
<dbReference type="InterPro" id="IPR036390">
    <property type="entry name" value="WH_DNA-bd_sf"/>
</dbReference>
<dbReference type="InterPro" id="IPR000847">
    <property type="entry name" value="LysR_HTH_N"/>
</dbReference>